<comment type="caution">
    <text evidence="1">The sequence shown here is derived from an EMBL/GenBank/DDBJ whole genome shotgun (WGS) entry which is preliminary data.</text>
</comment>
<accession>X0VHE7</accession>
<feature type="non-terminal residue" evidence="1">
    <location>
        <position position="1"/>
    </location>
</feature>
<dbReference type="AlphaFoldDB" id="X0VHE7"/>
<organism evidence="1">
    <name type="scientific">marine sediment metagenome</name>
    <dbReference type="NCBI Taxonomy" id="412755"/>
    <lineage>
        <taxon>unclassified sequences</taxon>
        <taxon>metagenomes</taxon>
        <taxon>ecological metagenomes</taxon>
    </lineage>
</organism>
<protein>
    <submittedName>
        <fullName evidence="1">Uncharacterized protein</fullName>
    </submittedName>
</protein>
<reference evidence="1" key="1">
    <citation type="journal article" date="2014" name="Front. Microbiol.">
        <title>High frequency of phylogenetically diverse reductive dehalogenase-homologous genes in deep subseafloor sedimentary metagenomes.</title>
        <authorList>
            <person name="Kawai M."/>
            <person name="Futagami T."/>
            <person name="Toyoda A."/>
            <person name="Takaki Y."/>
            <person name="Nishi S."/>
            <person name="Hori S."/>
            <person name="Arai W."/>
            <person name="Tsubouchi T."/>
            <person name="Morono Y."/>
            <person name="Uchiyama I."/>
            <person name="Ito T."/>
            <person name="Fujiyama A."/>
            <person name="Inagaki F."/>
            <person name="Takami H."/>
        </authorList>
    </citation>
    <scope>NUCLEOTIDE SEQUENCE</scope>
    <source>
        <strain evidence="1">Expedition CK06-06</strain>
    </source>
</reference>
<gene>
    <name evidence="1" type="ORF">S01H1_41017</name>
</gene>
<name>X0VHE7_9ZZZZ</name>
<sequence length="35" mass="3610">GGVGFLHATFAVLAPQTIHIANGQNLNFSIANQST</sequence>
<dbReference type="EMBL" id="BARS01025996">
    <property type="protein sequence ID" value="GAG10622.1"/>
    <property type="molecule type" value="Genomic_DNA"/>
</dbReference>
<proteinExistence type="predicted"/>
<evidence type="ECO:0000313" key="1">
    <source>
        <dbReference type="EMBL" id="GAG10622.1"/>
    </source>
</evidence>